<evidence type="ECO:0000313" key="3">
    <source>
        <dbReference type="Proteomes" id="UP000278962"/>
    </source>
</evidence>
<dbReference type="EMBL" id="RBIL01000001">
    <property type="protein sequence ID" value="RKQ90403.1"/>
    <property type="molecule type" value="Genomic_DNA"/>
</dbReference>
<keyword evidence="3" id="KW-1185">Reference proteome</keyword>
<keyword evidence="1" id="KW-1133">Transmembrane helix</keyword>
<keyword evidence="1" id="KW-0812">Transmembrane</keyword>
<gene>
    <name evidence="2" type="ORF">C8N24_0205</name>
</gene>
<dbReference type="Proteomes" id="UP000278962">
    <property type="component" value="Unassembled WGS sequence"/>
</dbReference>
<accession>A0A660L919</accession>
<evidence type="ECO:0000313" key="2">
    <source>
        <dbReference type="EMBL" id="RKQ90403.1"/>
    </source>
</evidence>
<dbReference type="AlphaFoldDB" id="A0A660L919"/>
<keyword evidence="1" id="KW-0472">Membrane</keyword>
<reference evidence="2 3" key="1">
    <citation type="submission" date="2018-10" db="EMBL/GenBank/DDBJ databases">
        <title>Genomic Encyclopedia of Archaeal and Bacterial Type Strains, Phase II (KMG-II): from individual species to whole genera.</title>
        <authorList>
            <person name="Goeker M."/>
        </authorList>
    </citation>
    <scope>NUCLEOTIDE SEQUENCE [LARGE SCALE GENOMIC DNA]</scope>
    <source>
        <strain evidence="2 3">DSM 14954</strain>
    </source>
</reference>
<proteinExistence type="predicted"/>
<dbReference type="RefSeq" id="WP_147447535.1">
    <property type="nucleotide sequence ID" value="NZ_RBIL01000001.1"/>
</dbReference>
<protein>
    <submittedName>
        <fullName evidence="2">Uncharacterized protein</fullName>
    </submittedName>
</protein>
<sequence length="104" mass="11089">MQRAVVMPRGTIVAFAALVLLFALTGLADPGLMLAFAPAVALLTLLTVGVRPGEALIDRLRARFVARTARRASSARRPRLALVRRPVGRDLAAALAMRPPPVRA</sequence>
<name>A0A660L919_9ACTN</name>
<comment type="caution">
    <text evidence="2">The sequence shown here is derived from an EMBL/GenBank/DDBJ whole genome shotgun (WGS) entry which is preliminary data.</text>
</comment>
<feature type="transmembrane region" description="Helical" evidence="1">
    <location>
        <begin position="38"/>
        <end position="57"/>
    </location>
</feature>
<evidence type="ECO:0000256" key="1">
    <source>
        <dbReference type="SAM" id="Phobius"/>
    </source>
</evidence>
<organism evidence="2 3">
    <name type="scientific">Solirubrobacter pauli</name>
    <dbReference type="NCBI Taxonomy" id="166793"/>
    <lineage>
        <taxon>Bacteria</taxon>
        <taxon>Bacillati</taxon>
        <taxon>Actinomycetota</taxon>
        <taxon>Thermoleophilia</taxon>
        <taxon>Solirubrobacterales</taxon>
        <taxon>Solirubrobacteraceae</taxon>
        <taxon>Solirubrobacter</taxon>
    </lineage>
</organism>